<dbReference type="InterPro" id="IPR057710">
    <property type="entry name" value="DUF7950"/>
</dbReference>
<dbReference type="PANTHER" id="PTHR33595">
    <property type="entry name" value="VON WILLEBRAND FACTOR A DOMAIN PROTEIN"/>
    <property type="match status" value="1"/>
</dbReference>
<organism evidence="2 3">
    <name type="scientific">Rosa chinensis</name>
    <name type="common">China rose</name>
    <dbReference type="NCBI Taxonomy" id="74649"/>
    <lineage>
        <taxon>Eukaryota</taxon>
        <taxon>Viridiplantae</taxon>
        <taxon>Streptophyta</taxon>
        <taxon>Embryophyta</taxon>
        <taxon>Tracheophyta</taxon>
        <taxon>Spermatophyta</taxon>
        <taxon>Magnoliopsida</taxon>
        <taxon>eudicotyledons</taxon>
        <taxon>Gunneridae</taxon>
        <taxon>Pentapetalae</taxon>
        <taxon>rosids</taxon>
        <taxon>fabids</taxon>
        <taxon>Rosales</taxon>
        <taxon>Rosaceae</taxon>
        <taxon>Rosoideae</taxon>
        <taxon>Rosoideae incertae sedis</taxon>
        <taxon>Rosa</taxon>
    </lineage>
</organism>
<dbReference type="OrthoDB" id="1898295at2759"/>
<feature type="domain" description="DUF7950" evidence="1">
    <location>
        <begin position="148"/>
        <end position="293"/>
    </location>
</feature>
<dbReference type="STRING" id="74649.A0A2P6R2V1"/>
<name>A0A2P6R2V1_ROSCH</name>
<comment type="caution">
    <text evidence="2">The sequence shown here is derived from an EMBL/GenBank/DDBJ whole genome shotgun (WGS) entry which is preliminary data.</text>
</comment>
<dbReference type="AlphaFoldDB" id="A0A2P6R2V1"/>
<reference evidence="2 3" key="1">
    <citation type="journal article" date="2018" name="Nat. Genet.">
        <title>The Rosa genome provides new insights in the design of modern roses.</title>
        <authorList>
            <person name="Bendahmane M."/>
        </authorList>
    </citation>
    <scope>NUCLEOTIDE SEQUENCE [LARGE SCALE GENOMIC DNA]</scope>
    <source>
        <strain evidence="3">cv. Old Blush</strain>
    </source>
</reference>
<keyword evidence="3" id="KW-1185">Reference proteome</keyword>
<dbReference type="Pfam" id="PF25821">
    <property type="entry name" value="DUF7950"/>
    <property type="match status" value="1"/>
</dbReference>
<dbReference type="OMA" id="TWLKFNG"/>
<dbReference type="Gramene" id="PRQ40738">
    <property type="protein sequence ID" value="PRQ40738"/>
    <property type="gene ID" value="RchiOBHm_Chr4g0439311"/>
</dbReference>
<evidence type="ECO:0000313" key="3">
    <source>
        <dbReference type="Proteomes" id="UP000238479"/>
    </source>
</evidence>
<dbReference type="EMBL" id="PDCK01000042">
    <property type="protein sequence ID" value="PRQ40738.1"/>
    <property type="molecule type" value="Genomic_DNA"/>
</dbReference>
<accession>A0A2P6R2V1</accession>
<sequence>MEGGGECNGGGEKKPSVLNRILLKYRPIAPKPFTGGTALDKLPKRTKRKYVRTVRKYKEDENGKDQMTDEQRVETLQLLPQIIEQSCSDLSKHCGGSSCEVDAMIVEDNNHWLSLNGAGDPTAAVGKKQVVVDSVSDPSAVMDRVGGVESWVTVECVRGTCMMAPSSSQGFGFGLSGVSADEERMRRLERDACPGFISDGWNRVQWLNGAFRRMVMMTTQQQPLPEVTVWLWMNEELPHTTNSAFTCQVKLKYTVVESQKKEKNYHSQLVPCDLWRMDGGGFAWRLDVKAALTLGG</sequence>
<evidence type="ECO:0000259" key="1">
    <source>
        <dbReference type="Pfam" id="PF25821"/>
    </source>
</evidence>
<dbReference type="Proteomes" id="UP000238479">
    <property type="component" value="Chromosome 4"/>
</dbReference>
<evidence type="ECO:0000313" key="2">
    <source>
        <dbReference type="EMBL" id="PRQ40738.1"/>
    </source>
</evidence>
<proteinExistence type="predicted"/>
<protein>
    <recommendedName>
        <fullName evidence="1">DUF7950 domain-containing protein</fullName>
    </recommendedName>
</protein>
<gene>
    <name evidence="2" type="ORF">RchiOBHm_Chr4g0439311</name>
</gene>
<dbReference type="PANTHER" id="PTHR33595:SF27">
    <property type="match status" value="1"/>
</dbReference>